<dbReference type="Proteomes" id="UP000518752">
    <property type="component" value="Unassembled WGS sequence"/>
</dbReference>
<reference evidence="4 5" key="1">
    <citation type="journal article" date="2020" name="ISME J.">
        <title>Uncovering the hidden diversity of litter-decomposition mechanisms in mushroom-forming fungi.</title>
        <authorList>
            <person name="Floudas D."/>
            <person name="Bentzer J."/>
            <person name="Ahren D."/>
            <person name="Johansson T."/>
            <person name="Persson P."/>
            <person name="Tunlid A."/>
        </authorList>
    </citation>
    <scope>NUCLEOTIDE SEQUENCE [LARGE SCALE GENOMIC DNA]</scope>
    <source>
        <strain evidence="4 5">CBS 406.79</strain>
    </source>
</reference>
<feature type="compositionally biased region" description="Polar residues" evidence="1">
    <location>
        <begin position="401"/>
        <end position="414"/>
    </location>
</feature>
<evidence type="ECO:0000256" key="2">
    <source>
        <dbReference type="SAM" id="Phobius"/>
    </source>
</evidence>
<evidence type="ECO:0000313" key="5">
    <source>
        <dbReference type="Proteomes" id="UP000518752"/>
    </source>
</evidence>
<keyword evidence="2" id="KW-0812">Transmembrane</keyword>
<feature type="signal peptide" evidence="3">
    <location>
        <begin position="1"/>
        <end position="23"/>
    </location>
</feature>
<comment type="caution">
    <text evidence="4">The sequence shown here is derived from an EMBL/GenBank/DDBJ whole genome shotgun (WGS) entry which is preliminary data.</text>
</comment>
<name>A0A8H5GHF9_9AGAR</name>
<keyword evidence="5" id="KW-1185">Reference proteome</keyword>
<proteinExistence type="predicted"/>
<dbReference type="CDD" id="cd12087">
    <property type="entry name" value="TM_EGFR-like"/>
    <property type="match status" value="1"/>
</dbReference>
<evidence type="ECO:0000256" key="1">
    <source>
        <dbReference type="SAM" id="MobiDB-lite"/>
    </source>
</evidence>
<dbReference type="AlphaFoldDB" id="A0A8H5GHF9"/>
<keyword evidence="3" id="KW-0732">Signal</keyword>
<feature type="region of interest" description="Disordered" evidence="1">
    <location>
        <begin position="367"/>
        <end position="473"/>
    </location>
</feature>
<feature type="compositionally biased region" description="Low complexity" evidence="1">
    <location>
        <begin position="220"/>
        <end position="249"/>
    </location>
</feature>
<evidence type="ECO:0000313" key="4">
    <source>
        <dbReference type="EMBL" id="KAF5364856.1"/>
    </source>
</evidence>
<accession>A0A8H5GHF9</accession>
<feature type="transmembrane region" description="Helical" evidence="2">
    <location>
        <begin position="254"/>
        <end position="277"/>
    </location>
</feature>
<dbReference type="EMBL" id="JAACJN010000180">
    <property type="protein sequence ID" value="KAF5364856.1"/>
    <property type="molecule type" value="Genomic_DNA"/>
</dbReference>
<evidence type="ECO:0000256" key="3">
    <source>
        <dbReference type="SAM" id="SignalP"/>
    </source>
</evidence>
<keyword evidence="2" id="KW-0472">Membrane</keyword>
<feature type="chain" id="PRO_5034621768" evidence="3">
    <location>
        <begin position="24"/>
        <end position="473"/>
    </location>
</feature>
<dbReference type="OrthoDB" id="2591431at2759"/>
<organism evidence="4 5">
    <name type="scientific">Collybiopsis confluens</name>
    <dbReference type="NCBI Taxonomy" id="2823264"/>
    <lineage>
        <taxon>Eukaryota</taxon>
        <taxon>Fungi</taxon>
        <taxon>Dikarya</taxon>
        <taxon>Basidiomycota</taxon>
        <taxon>Agaricomycotina</taxon>
        <taxon>Agaricomycetes</taxon>
        <taxon>Agaricomycetidae</taxon>
        <taxon>Agaricales</taxon>
        <taxon>Marasmiineae</taxon>
        <taxon>Omphalotaceae</taxon>
        <taxon>Collybiopsis</taxon>
    </lineage>
</organism>
<feature type="region of interest" description="Disordered" evidence="1">
    <location>
        <begin position="300"/>
        <end position="352"/>
    </location>
</feature>
<feature type="region of interest" description="Disordered" evidence="1">
    <location>
        <begin position="219"/>
        <end position="249"/>
    </location>
</feature>
<dbReference type="PANTHER" id="PTHR37487">
    <property type="entry name" value="CHROMOSOME 1, WHOLE GENOME SHOTGUN SEQUENCE"/>
    <property type="match status" value="1"/>
</dbReference>
<dbReference type="PANTHER" id="PTHR37487:SF3">
    <property type="entry name" value="CLEAVAGE_POLYADENYLATION SPECIFICITY FACTOR A SUBUNIT N-TERMINAL DOMAIN-CONTAINING PROTEIN"/>
    <property type="match status" value="1"/>
</dbReference>
<keyword evidence="2" id="KW-1133">Transmembrane helix</keyword>
<protein>
    <submittedName>
        <fullName evidence="4">Uncharacterized protein</fullName>
    </submittedName>
</protein>
<feature type="compositionally biased region" description="Gly residues" evidence="1">
    <location>
        <begin position="450"/>
        <end position="459"/>
    </location>
</feature>
<feature type="compositionally biased region" description="Low complexity" evidence="1">
    <location>
        <begin position="382"/>
        <end position="400"/>
    </location>
</feature>
<feature type="compositionally biased region" description="Polar residues" evidence="1">
    <location>
        <begin position="305"/>
        <end position="337"/>
    </location>
</feature>
<sequence>MRLVTFVLSFVFYCSTLVPVVQSFDFQVGTPQQCDDFTVTWSGGSPPFTLTVVIPGGDNLDFNIPSNAFQNNQGSFSTQLPVAKSTSILFAMSDASGALTGGTSKLLVVGDSSTGATCNTTLPANDFFFTVDSSPTECGSYHYTLYDAAILPVSIFFYVPGGHESFVITPISTTSFTWNTNLTAQTSFISTMVDSQNRRGGTDVLKTVASSNDQSCIIASNPSGTTSASSSSPTSTSTSTSSPTSSSSSLGRGAIIGIAVGAVAILGLATVLAFCFIRRRKSNRQDHSDIDLLAGEPAGLYAQRPTPSDLSGSPASSQPMLSNQYTPNPYTFTSMNQPEHRPYPAKSTTNQPYQEYQQQAYEPEYYPRPMSNVTSYPPPPSSSSASGQGSSGAAVSSVKSKGTSPAGTTNTSSRRLVVHTDIEDDELEELPPQYSDRRAPIESISMQEAGIGGGSGDGSGSRAPARSMSMRKS</sequence>
<gene>
    <name evidence="4" type="ORF">D9757_012746</name>
</gene>